<dbReference type="UniPathway" id="UPA00340">
    <property type="reaction ID" value="UER00458"/>
</dbReference>
<feature type="binding site" evidence="7">
    <location>
        <position position="13"/>
    </location>
    <ligand>
        <name>ATP</name>
        <dbReference type="ChEBI" id="CHEBI:30616"/>
    </ligand>
</feature>
<dbReference type="NCBIfam" id="TIGR00016">
    <property type="entry name" value="ackA"/>
    <property type="match status" value="1"/>
</dbReference>
<evidence type="ECO:0000256" key="6">
    <source>
        <dbReference type="ARBA" id="ARBA00022840"/>
    </source>
</evidence>
<feature type="binding site" evidence="7">
    <location>
        <position position="6"/>
    </location>
    <ligand>
        <name>Mg(2+)</name>
        <dbReference type="ChEBI" id="CHEBI:18420"/>
    </ligand>
</feature>
<comment type="subunit">
    <text evidence="7">Homodimer.</text>
</comment>
<dbReference type="InterPro" id="IPR000890">
    <property type="entry name" value="Aliphatic_acid_kin_short-chain"/>
</dbReference>
<keyword evidence="2 7" id="KW-0808">Transferase</keyword>
<dbReference type="InterPro" id="IPR043129">
    <property type="entry name" value="ATPase_NBD"/>
</dbReference>
<feature type="binding site" evidence="7">
    <location>
        <position position="89"/>
    </location>
    <ligand>
        <name>substrate</name>
    </ligand>
</feature>
<keyword evidence="5 7" id="KW-0418">Kinase</keyword>
<comment type="subcellular location">
    <subcellularLocation>
        <location evidence="7">Cytoplasm</location>
    </subcellularLocation>
</comment>
<dbReference type="RefSeq" id="WP_027048348.1">
    <property type="nucleotide sequence ID" value="NZ_CP025257.1"/>
</dbReference>
<comment type="catalytic activity">
    <reaction evidence="7">
        <text>acetate + ATP = acetyl phosphate + ADP</text>
        <dbReference type="Rhea" id="RHEA:11352"/>
        <dbReference type="ChEBI" id="CHEBI:22191"/>
        <dbReference type="ChEBI" id="CHEBI:30089"/>
        <dbReference type="ChEBI" id="CHEBI:30616"/>
        <dbReference type="ChEBI" id="CHEBI:456216"/>
        <dbReference type="EC" id="2.7.2.1"/>
    </reaction>
</comment>
<organism evidence="9 10">
    <name type="scientific">Mesoplasma syrphidae</name>
    <dbReference type="NCBI Taxonomy" id="225999"/>
    <lineage>
        <taxon>Bacteria</taxon>
        <taxon>Bacillati</taxon>
        <taxon>Mycoplasmatota</taxon>
        <taxon>Mollicutes</taxon>
        <taxon>Entomoplasmatales</taxon>
        <taxon>Entomoplasmataceae</taxon>
        <taxon>Mesoplasma</taxon>
    </lineage>
</organism>
<dbReference type="Gene3D" id="3.30.420.40">
    <property type="match status" value="2"/>
</dbReference>
<keyword evidence="3 7" id="KW-0479">Metal-binding</keyword>
<feature type="binding site" evidence="7">
    <location>
        <begin position="328"/>
        <end position="332"/>
    </location>
    <ligand>
        <name>ATP</name>
        <dbReference type="ChEBI" id="CHEBI:30616"/>
    </ligand>
</feature>
<dbReference type="PROSITE" id="PS01075">
    <property type="entry name" value="ACETATE_KINASE_1"/>
    <property type="match status" value="1"/>
</dbReference>
<sequence length="395" mass="43839">MILVINSGSSSIKFKLYKKEPSQDNQTVLEGIAERITLDGILTIKYKDNRTTWNMDFQNHESAVKGILSKFQDLGVIKTIDEIVAIGFRIVNGGSITEPTIINDKVYKAIFDSIEFAPLHNPGALVAIDAFKKITPNAILVGNFDNAFHHTIPKSNFLYPLPIEWYKKYNVRKFGFHGLSYQYIVEKFAELAKENKENLNLVICHLGSGSSMACIQNGLSLDTTMGFTPLGGLMMGTRSGNIDPSILEFITKKLSMTISEVTEMLNKKSGLLGMSEISADMRDLILASAKGNDNAKLAVNKYEQTVADNIVTFVNRLPYVDAIIFTAGIGENSPENRQGIIDKIKILNVNLDQTANNEKNDSFKLISANSSAIPVYVIRTDEESMIYQNTLSFLK</sequence>
<name>A0A2K9BQF4_9MOLU</name>
<dbReference type="InterPro" id="IPR023865">
    <property type="entry name" value="Aliphatic_acid_kinase_CS"/>
</dbReference>
<dbReference type="GO" id="GO:0006083">
    <property type="term" value="P:acetate metabolic process"/>
    <property type="evidence" value="ECO:0007669"/>
    <property type="project" value="TreeGrafter"/>
</dbReference>
<accession>A0A2K9BQF4</accession>
<dbReference type="EC" id="2.7.2.1" evidence="7"/>
<dbReference type="PROSITE" id="PS01076">
    <property type="entry name" value="ACETATE_KINASE_2"/>
    <property type="match status" value="1"/>
</dbReference>
<feature type="active site" description="Proton donor/acceptor" evidence="7">
    <location>
        <position position="145"/>
    </location>
</feature>
<evidence type="ECO:0000256" key="7">
    <source>
        <dbReference type="HAMAP-Rule" id="MF_00020"/>
    </source>
</evidence>
<reference evidence="9 10" key="1">
    <citation type="submission" date="2017-12" db="EMBL/GenBank/DDBJ databases">
        <title>Mesoplasma syrphidae YJS, Complete Genome.</title>
        <authorList>
            <person name="Knight T.F."/>
            <person name="Citino T."/>
            <person name="Rubinstein R."/>
            <person name="Neuschaefer Z."/>
        </authorList>
    </citation>
    <scope>NUCLEOTIDE SEQUENCE [LARGE SCALE GENOMIC DNA]</scope>
    <source>
        <strain evidence="9 10">YJS</strain>
    </source>
</reference>
<dbReference type="GO" id="GO:0005524">
    <property type="term" value="F:ATP binding"/>
    <property type="evidence" value="ECO:0007669"/>
    <property type="project" value="UniProtKB-KW"/>
</dbReference>
<evidence type="ECO:0000256" key="8">
    <source>
        <dbReference type="RuleBase" id="RU003835"/>
    </source>
</evidence>
<keyword evidence="6 7" id="KW-0067">ATP-binding</keyword>
<evidence type="ECO:0000313" key="10">
    <source>
        <dbReference type="Proteomes" id="UP000233419"/>
    </source>
</evidence>
<evidence type="ECO:0000256" key="5">
    <source>
        <dbReference type="ARBA" id="ARBA00022777"/>
    </source>
</evidence>
<dbReference type="EMBL" id="CP025257">
    <property type="protein sequence ID" value="AUF83242.1"/>
    <property type="molecule type" value="Genomic_DNA"/>
</dbReference>
<dbReference type="SUPFAM" id="SSF53067">
    <property type="entry name" value="Actin-like ATPase domain"/>
    <property type="match status" value="2"/>
</dbReference>
<evidence type="ECO:0000256" key="2">
    <source>
        <dbReference type="ARBA" id="ARBA00022679"/>
    </source>
</evidence>
<dbReference type="Proteomes" id="UP000233419">
    <property type="component" value="Chromosome"/>
</dbReference>
<evidence type="ECO:0000256" key="1">
    <source>
        <dbReference type="ARBA" id="ARBA00008748"/>
    </source>
</evidence>
<dbReference type="AlphaFoldDB" id="A0A2K9BQF4"/>
<feature type="binding site" evidence="7">
    <location>
        <begin position="280"/>
        <end position="282"/>
    </location>
    <ligand>
        <name>ATP</name>
        <dbReference type="ChEBI" id="CHEBI:30616"/>
    </ligand>
</feature>
<dbReference type="InterPro" id="IPR004372">
    <property type="entry name" value="Ac/propionate_kinase"/>
</dbReference>
<feature type="binding site" evidence="7">
    <location>
        <position position="382"/>
    </location>
    <ligand>
        <name>Mg(2+)</name>
        <dbReference type="ChEBI" id="CHEBI:18420"/>
    </ligand>
</feature>
<evidence type="ECO:0000313" key="9">
    <source>
        <dbReference type="EMBL" id="AUF83242.1"/>
    </source>
</evidence>
<feature type="binding site" evidence="7">
    <location>
        <begin position="205"/>
        <end position="209"/>
    </location>
    <ligand>
        <name>ATP</name>
        <dbReference type="ChEBI" id="CHEBI:30616"/>
    </ligand>
</feature>
<dbReference type="KEGG" id="msyr:CXP39_00255"/>
<keyword evidence="7" id="KW-0460">Magnesium</keyword>
<dbReference type="PRINTS" id="PR00471">
    <property type="entry name" value="ACETATEKNASE"/>
</dbReference>
<keyword evidence="10" id="KW-1185">Reference proteome</keyword>
<dbReference type="GO" id="GO:0006085">
    <property type="term" value="P:acetyl-CoA biosynthetic process"/>
    <property type="evidence" value="ECO:0007669"/>
    <property type="project" value="UniProtKB-UniRule"/>
</dbReference>
<keyword evidence="4 7" id="KW-0547">Nucleotide-binding</keyword>
<proteinExistence type="inferred from homology"/>
<dbReference type="Pfam" id="PF00871">
    <property type="entry name" value="Acetate_kinase"/>
    <property type="match status" value="1"/>
</dbReference>
<feature type="site" description="Transition state stabilizer" evidence="7">
    <location>
        <position position="238"/>
    </location>
</feature>
<dbReference type="PANTHER" id="PTHR21060">
    <property type="entry name" value="ACETATE KINASE"/>
    <property type="match status" value="1"/>
</dbReference>
<evidence type="ECO:0000256" key="4">
    <source>
        <dbReference type="ARBA" id="ARBA00022741"/>
    </source>
</evidence>
<protein>
    <recommendedName>
        <fullName evidence="7">Acetate kinase</fullName>
        <ecNumber evidence="7">2.7.2.1</ecNumber>
    </recommendedName>
    <alternativeName>
        <fullName evidence="7">Acetokinase</fullName>
    </alternativeName>
</protein>
<dbReference type="GO" id="GO:0005737">
    <property type="term" value="C:cytoplasm"/>
    <property type="evidence" value="ECO:0007669"/>
    <property type="project" value="UniProtKB-SubCell"/>
</dbReference>
<dbReference type="PIRSF" id="PIRSF000722">
    <property type="entry name" value="Acetate_prop_kin"/>
    <property type="match status" value="1"/>
</dbReference>
<gene>
    <name evidence="7" type="primary">ackA</name>
    <name evidence="9" type="ORF">CXP39_00255</name>
</gene>
<dbReference type="OrthoDB" id="9802453at2"/>
<comment type="similarity">
    <text evidence="1 7 8">Belongs to the acetokinase family.</text>
</comment>
<dbReference type="PANTHER" id="PTHR21060:SF15">
    <property type="entry name" value="ACETATE KINASE-RELATED"/>
    <property type="match status" value="1"/>
</dbReference>
<dbReference type="GO" id="GO:0008776">
    <property type="term" value="F:acetate kinase activity"/>
    <property type="evidence" value="ECO:0007669"/>
    <property type="project" value="UniProtKB-UniRule"/>
</dbReference>
<keyword evidence="7" id="KW-0963">Cytoplasm</keyword>
<feature type="site" description="Transition state stabilizer" evidence="7">
    <location>
        <position position="177"/>
    </location>
</feature>
<comment type="function">
    <text evidence="7">Catalyzes the formation of acetyl phosphate from acetate and ATP. Can also catalyze the reverse reaction.</text>
</comment>
<dbReference type="HAMAP" id="MF_00020">
    <property type="entry name" value="Acetate_kinase"/>
    <property type="match status" value="1"/>
</dbReference>
<evidence type="ECO:0000256" key="3">
    <source>
        <dbReference type="ARBA" id="ARBA00022723"/>
    </source>
</evidence>
<dbReference type="GO" id="GO:0000287">
    <property type="term" value="F:magnesium ion binding"/>
    <property type="evidence" value="ECO:0007669"/>
    <property type="project" value="UniProtKB-UniRule"/>
</dbReference>
<comment type="pathway">
    <text evidence="7">Metabolic intermediate biosynthesis; acetyl-CoA biosynthesis; acetyl-CoA from acetate: step 1/2.</text>
</comment>
<comment type="cofactor">
    <cofactor evidence="7">
        <name>Mg(2+)</name>
        <dbReference type="ChEBI" id="CHEBI:18420"/>
    </cofactor>
    <cofactor evidence="7">
        <name>Mn(2+)</name>
        <dbReference type="ChEBI" id="CHEBI:29035"/>
    </cofactor>
    <text evidence="7">Mg(2+). Can also accept Mn(2+).</text>
</comment>